<protein>
    <submittedName>
        <fullName evidence="1">Uncharacterized protein</fullName>
    </submittedName>
</protein>
<proteinExistence type="predicted"/>
<reference evidence="2" key="1">
    <citation type="submission" date="2018-07" db="EMBL/GenBank/DDBJ databases">
        <title>Giant CbK-like Caulobacter bacteriophages have genetically divergent genomes.</title>
        <authorList>
            <person name="Wilson K.M."/>
            <person name="Ely B."/>
        </authorList>
    </citation>
    <scope>NUCLEOTIDE SEQUENCE [LARGE SCALE GENOMIC DNA]</scope>
</reference>
<gene>
    <name evidence="1" type="ORF">CcrBL9_gp495</name>
</gene>
<reference evidence="1 2" key="2">
    <citation type="submission" date="2018-09" db="EMBL/GenBank/DDBJ databases">
        <title>Giant CbK-like Caulobacter bacteriophages have genetically divergent genomes.</title>
        <authorList>
            <person name="Wilson K."/>
            <person name="Ely B."/>
        </authorList>
    </citation>
    <scope>NUCLEOTIDE SEQUENCE [LARGE SCALE GENOMIC DNA]</scope>
</reference>
<organism evidence="1 2">
    <name type="scientific">Caulobacter phage CcrBL9</name>
    <dbReference type="NCBI Taxonomy" id="2283270"/>
    <lineage>
        <taxon>Viruses</taxon>
        <taxon>Duplodnaviria</taxon>
        <taxon>Heunggongvirae</taxon>
        <taxon>Uroviricota</taxon>
        <taxon>Caudoviricetes</taxon>
        <taxon>Jeanschmidtviridae</taxon>
        <taxon>Bertelyvirus</taxon>
        <taxon>Bertelyvirus BL9</taxon>
    </lineage>
</organism>
<dbReference type="Proteomes" id="UP000259421">
    <property type="component" value="Segment"/>
</dbReference>
<dbReference type="EMBL" id="MH588546">
    <property type="protein sequence ID" value="AXQ69519.1"/>
    <property type="molecule type" value="Genomic_DNA"/>
</dbReference>
<evidence type="ECO:0000313" key="1">
    <source>
        <dbReference type="EMBL" id="AXQ69519.1"/>
    </source>
</evidence>
<keyword evidence="2" id="KW-1185">Reference proteome</keyword>
<accession>A0A385EFQ9</accession>
<sequence length="86" mass="9724">MPIGSHHRYVIGQRWYTSSEVQSLIVQTLPRLPAGKTAVRLDLEFGSADLSQKRISAMLQALAKQGRVRKVRHGHFEAVPRKPIHD</sequence>
<name>A0A385EFQ9_9CAUD</name>
<evidence type="ECO:0000313" key="2">
    <source>
        <dbReference type="Proteomes" id="UP000259421"/>
    </source>
</evidence>